<evidence type="ECO:0000259" key="5">
    <source>
        <dbReference type="SMART" id="SM00829"/>
    </source>
</evidence>
<dbReference type="InterPro" id="IPR011032">
    <property type="entry name" value="GroES-like_sf"/>
</dbReference>
<gene>
    <name evidence="6" type="ORF">HNQ77_001279</name>
</gene>
<evidence type="ECO:0000256" key="3">
    <source>
        <dbReference type="ARBA" id="ARBA00023002"/>
    </source>
</evidence>
<evidence type="ECO:0000256" key="2">
    <source>
        <dbReference type="ARBA" id="ARBA00022833"/>
    </source>
</evidence>
<reference evidence="6 7" key="1">
    <citation type="submission" date="2020-08" db="EMBL/GenBank/DDBJ databases">
        <title>Genomic Encyclopedia of Type Strains, Phase IV (KMG-IV): sequencing the most valuable type-strain genomes for metagenomic binning, comparative biology and taxonomic classification.</title>
        <authorList>
            <person name="Goeker M."/>
        </authorList>
    </citation>
    <scope>NUCLEOTIDE SEQUENCE [LARGE SCALE GENOMIC DNA]</scope>
    <source>
        <strain evidence="6 7">DSM 103733</strain>
    </source>
</reference>
<keyword evidence="2 4" id="KW-0862">Zinc</keyword>
<dbReference type="InterPro" id="IPR036291">
    <property type="entry name" value="NAD(P)-bd_dom_sf"/>
</dbReference>
<dbReference type="InterPro" id="IPR020843">
    <property type="entry name" value="ER"/>
</dbReference>
<sequence length="368" mass="38836">MATVSAVKYSAGQEKIPATMRAAVYRGVNDVRVETVPVPEIGRGEVLIRVAACGVCGTDLKKIHTGSHSAPRIFGHETAGTIAAVGEGVRNFAVGDRVMVFHHIPCGHCYYCRKKTFAQCPVYKKVGCAAGFEPSGGGFAEYVRVMDWIVEGGLLKIPDGVPFEQAAFVEPVNTCYKAIKNLSLAPDETVLVIGQGPIGILLAALAARTGAKVLTSDLYAERHAVAATYGLKHPILSGQSDVIAATRAASEGRGADAVILAVGVDALIKTAMDAARPGGRVLLFAQTQHGDAMVDPAAICMDEKSLLGSYSASVEIQEEGAKLVFEGYHDGFDLTRLISHRFSLENAVEAIDVASHPTAGSMKIFIEP</sequence>
<evidence type="ECO:0000313" key="7">
    <source>
        <dbReference type="Proteomes" id="UP000538666"/>
    </source>
</evidence>
<protein>
    <submittedName>
        <fullName evidence="6">L-iditol 2-dehydrogenase</fullName>
        <ecNumber evidence="6">1.1.1.14</ecNumber>
    </submittedName>
</protein>
<dbReference type="SUPFAM" id="SSF51735">
    <property type="entry name" value="NAD(P)-binding Rossmann-fold domains"/>
    <property type="match status" value="1"/>
</dbReference>
<evidence type="ECO:0000256" key="1">
    <source>
        <dbReference type="ARBA" id="ARBA00022723"/>
    </source>
</evidence>
<accession>A0A841JSB8</accession>
<dbReference type="GO" id="GO:0008270">
    <property type="term" value="F:zinc ion binding"/>
    <property type="evidence" value="ECO:0007669"/>
    <property type="project" value="InterPro"/>
</dbReference>
<dbReference type="Pfam" id="PF08240">
    <property type="entry name" value="ADH_N"/>
    <property type="match status" value="1"/>
</dbReference>
<dbReference type="EMBL" id="JACHEK010000002">
    <property type="protein sequence ID" value="MBB6143335.1"/>
    <property type="molecule type" value="Genomic_DNA"/>
</dbReference>
<dbReference type="RefSeq" id="WP_050062228.1">
    <property type="nucleotide sequence ID" value="NZ_JACHEK010000002.1"/>
</dbReference>
<evidence type="ECO:0000313" key="6">
    <source>
        <dbReference type="EMBL" id="MBB6143335.1"/>
    </source>
</evidence>
<dbReference type="Proteomes" id="UP000538666">
    <property type="component" value="Unassembled WGS sequence"/>
</dbReference>
<dbReference type="InterPro" id="IPR050129">
    <property type="entry name" value="Zn_alcohol_dh"/>
</dbReference>
<keyword evidence="7" id="KW-1185">Reference proteome</keyword>
<dbReference type="CDD" id="cd08235">
    <property type="entry name" value="iditol_2_DH_like"/>
    <property type="match status" value="1"/>
</dbReference>
<dbReference type="InterPro" id="IPR013149">
    <property type="entry name" value="ADH-like_C"/>
</dbReference>
<comment type="caution">
    <text evidence="6">The sequence shown here is derived from an EMBL/GenBank/DDBJ whole genome shotgun (WGS) entry which is preliminary data.</text>
</comment>
<dbReference type="InterPro" id="IPR013154">
    <property type="entry name" value="ADH-like_N"/>
</dbReference>
<evidence type="ECO:0000256" key="4">
    <source>
        <dbReference type="RuleBase" id="RU361277"/>
    </source>
</evidence>
<feature type="domain" description="Enoyl reductase (ER)" evidence="5">
    <location>
        <begin position="27"/>
        <end position="366"/>
    </location>
</feature>
<dbReference type="PANTHER" id="PTHR43401">
    <property type="entry name" value="L-THREONINE 3-DEHYDROGENASE"/>
    <property type="match status" value="1"/>
</dbReference>
<dbReference type="Gene3D" id="3.40.50.720">
    <property type="entry name" value="NAD(P)-binding Rossmann-like Domain"/>
    <property type="match status" value="1"/>
</dbReference>
<dbReference type="Pfam" id="PF00107">
    <property type="entry name" value="ADH_zinc_N"/>
    <property type="match status" value="1"/>
</dbReference>
<keyword evidence="3 6" id="KW-0560">Oxidoreductase</keyword>
<comment type="similarity">
    <text evidence="4">Belongs to the zinc-containing alcohol dehydrogenase family.</text>
</comment>
<dbReference type="SMART" id="SM00829">
    <property type="entry name" value="PKS_ER"/>
    <property type="match status" value="1"/>
</dbReference>
<dbReference type="AlphaFoldDB" id="A0A841JSB8"/>
<organism evidence="6 7">
    <name type="scientific">Silvibacterium bohemicum</name>
    <dbReference type="NCBI Taxonomy" id="1577686"/>
    <lineage>
        <taxon>Bacteria</taxon>
        <taxon>Pseudomonadati</taxon>
        <taxon>Acidobacteriota</taxon>
        <taxon>Terriglobia</taxon>
        <taxon>Terriglobales</taxon>
        <taxon>Acidobacteriaceae</taxon>
        <taxon>Silvibacterium</taxon>
    </lineage>
</organism>
<proteinExistence type="inferred from homology"/>
<dbReference type="SUPFAM" id="SSF50129">
    <property type="entry name" value="GroES-like"/>
    <property type="match status" value="1"/>
</dbReference>
<dbReference type="EC" id="1.1.1.14" evidence="6"/>
<keyword evidence="1 4" id="KW-0479">Metal-binding</keyword>
<dbReference type="InterPro" id="IPR002328">
    <property type="entry name" value="ADH_Zn_CS"/>
</dbReference>
<name>A0A841JSB8_9BACT</name>
<dbReference type="GO" id="GO:0003939">
    <property type="term" value="F:L-iditol 2-dehydrogenase (NAD+) activity"/>
    <property type="evidence" value="ECO:0007669"/>
    <property type="project" value="UniProtKB-EC"/>
</dbReference>
<dbReference type="OrthoDB" id="9770238at2"/>
<dbReference type="PANTHER" id="PTHR43401:SF2">
    <property type="entry name" value="L-THREONINE 3-DEHYDROGENASE"/>
    <property type="match status" value="1"/>
</dbReference>
<comment type="cofactor">
    <cofactor evidence="4">
        <name>Zn(2+)</name>
        <dbReference type="ChEBI" id="CHEBI:29105"/>
    </cofactor>
</comment>
<dbReference type="Gene3D" id="3.90.180.10">
    <property type="entry name" value="Medium-chain alcohol dehydrogenases, catalytic domain"/>
    <property type="match status" value="1"/>
</dbReference>
<dbReference type="PROSITE" id="PS00059">
    <property type="entry name" value="ADH_ZINC"/>
    <property type="match status" value="1"/>
</dbReference>